<evidence type="ECO:0000313" key="1">
    <source>
        <dbReference type="EMBL" id="KKK41923.1"/>
    </source>
</evidence>
<name>A0A0F8VBJ3_9ZZZZ</name>
<dbReference type="AlphaFoldDB" id="A0A0F8VBJ3"/>
<reference evidence="1" key="1">
    <citation type="journal article" date="2015" name="Nature">
        <title>Complex archaea that bridge the gap between prokaryotes and eukaryotes.</title>
        <authorList>
            <person name="Spang A."/>
            <person name="Saw J.H."/>
            <person name="Jorgensen S.L."/>
            <person name="Zaremba-Niedzwiedzka K."/>
            <person name="Martijn J."/>
            <person name="Lind A.E."/>
            <person name="van Eijk R."/>
            <person name="Schleper C."/>
            <person name="Guy L."/>
            <person name="Ettema T.J."/>
        </authorList>
    </citation>
    <scope>NUCLEOTIDE SEQUENCE</scope>
</reference>
<proteinExistence type="predicted"/>
<organism evidence="1">
    <name type="scientific">marine sediment metagenome</name>
    <dbReference type="NCBI Taxonomy" id="412755"/>
    <lineage>
        <taxon>unclassified sequences</taxon>
        <taxon>metagenomes</taxon>
        <taxon>ecological metagenomes</taxon>
    </lineage>
</organism>
<dbReference type="EMBL" id="LAZR01070362">
    <property type="protein sequence ID" value="KKK41923.1"/>
    <property type="molecule type" value="Genomic_DNA"/>
</dbReference>
<comment type="caution">
    <text evidence="1">The sequence shown here is derived from an EMBL/GenBank/DDBJ whole genome shotgun (WGS) entry which is preliminary data.</text>
</comment>
<accession>A0A0F8VBJ3</accession>
<sequence length="147" mass="16775">MQQKKNMVDSRFWLIPKEIYGPLNKEFNFDFDPCPYPFKKDGIEIDWGKCNWVNPPFRSKDAINGHGPTAFVRKAIEEQKKGNTSVLILPVQSYLNLLLEAGVELRPMGRVKWIDAITGKPYPTPSNNALFILRPKQSEVSGNSSHK</sequence>
<protein>
    <submittedName>
        <fullName evidence="1">Uncharacterized protein</fullName>
    </submittedName>
</protein>
<gene>
    <name evidence="1" type="ORF">LCGC14_2432430</name>
</gene>